<organism evidence="2 3">
    <name type="scientific">Pseudoalteromonas nigrifaciens</name>
    <dbReference type="NCBI Taxonomy" id="28109"/>
    <lineage>
        <taxon>Bacteria</taxon>
        <taxon>Pseudomonadati</taxon>
        <taxon>Pseudomonadota</taxon>
        <taxon>Gammaproteobacteria</taxon>
        <taxon>Alteromonadales</taxon>
        <taxon>Pseudoalteromonadaceae</taxon>
        <taxon>Pseudoalteromonas</taxon>
    </lineage>
</organism>
<dbReference type="KEGG" id="png:PNIG_a2036"/>
<dbReference type="Gene3D" id="3.30.70.270">
    <property type="match status" value="1"/>
</dbReference>
<dbReference type="SUPFAM" id="SSF56672">
    <property type="entry name" value="DNA/RNA polymerases"/>
    <property type="match status" value="1"/>
</dbReference>
<accession>A0AAC9UI63</accession>
<dbReference type="GeneID" id="300941745"/>
<name>A0AAC9UI63_9GAMM</name>
<evidence type="ECO:0000313" key="2">
    <source>
        <dbReference type="EMBL" id="ASM54098.1"/>
    </source>
</evidence>
<dbReference type="PROSITE" id="PS50878">
    <property type="entry name" value="RT_POL"/>
    <property type="match status" value="1"/>
</dbReference>
<dbReference type="RefSeq" id="WP_089368296.1">
    <property type="nucleotide sequence ID" value="NZ_BJXZ01000023.1"/>
</dbReference>
<dbReference type="InterPro" id="IPR043502">
    <property type="entry name" value="DNA/RNA_pol_sf"/>
</dbReference>
<gene>
    <name evidence="2" type="ORF">PNIG_a2036</name>
</gene>
<keyword evidence="3" id="KW-1185">Reference proteome</keyword>
<dbReference type="EMBL" id="CP011036">
    <property type="protein sequence ID" value="ASM54098.1"/>
    <property type="molecule type" value="Genomic_DNA"/>
</dbReference>
<sequence>MIYNSSWSNRFEIKPGRWVYNPSSSSRKSGENVLKTLNKSWRSPSYYYHLRSGGHVEALSVHLQNNFFSTIDIADFFGYISRSRITRALKKVISYEKAREIAKLSTVKVMGNYPHSHHLPYGFIQSPLLASICLADSALGIFLEEIYKNNLATVSVYMDDIVISSNDESGLNNIYDKLIDKLEKSKFLINDKKSNKVSEKTTAFNIEIYHNEMKIEYERFVKFQRAYSLSNSDHQKKGIGSYVGSVNKKQSKLLI</sequence>
<feature type="domain" description="Reverse transcriptase" evidence="1">
    <location>
        <begin position="1"/>
        <end position="208"/>
    </location>
</feature>
<dbReference type="AlphaFoldDB" id="A0AAC9UI63"/>
<dbReference type="InterPro" id="IPR043128">
    <property type="entry name" value="Rev_trsase/Diguanyl_cyclase"/>
</dbReference>
<protein>
    <recommendedName>
        <fullName evidence="1">Reverse transcriptase domain-containing protein</fullName>
    </recommendedName>
</protein>
<dbReference type="Proteomes" id="UP000198329">
    <property type="component" value="Chromosome I"/>
</dbReference>
<dbReference type="Gene3D" id="3.10.10.10">
    <property type="entry name" value="HIV Type 1 Reverse Transcriptase, subunit A, domain 1"/>
    <property type="match status" value="1"/>
</dbReference>
<evidence type="ECO:0000259" key="1">
    <source>
        <dbReference type="PROSITE" id="PS50878"/>
    </source>
</evidence>
<dbReference type="Pfam" id="PF00078">
    <property type="entry name" value="RVT_1"/>
    <property type="match status" value="1"/>
</dbReference>
<dbReference type="InterPro" id="IPR000477">
    <property type="entry name" value="RT_dom"/>
</dbReference>
<proteinExistence type="predicted"/>
<evidence type="ECO:0000313" key="3">
    <source>
        <dbReference type="Proteomes" id="UP000198329"/>
    </source>
</evidence>
<reference evidence="2 3" key="1">
    <citation type="submission" date="2015-03" db="EMBL/GenBank/DDBJ databases">
        <authorList>
            <person name="Xie B.-B."/>
            <person name="Rong J.-C."/>
            <person name="Qin Q.-L."/>
            <person name="Zhang Y.-Z."/>
        </authorList>
    </citation>
    <scope>NUCLEOTIDE SEQUENCE [LARGE SCALE GENOMIC DNA]</scope>
    <source>
        <strain evidence="2 3">KMM 661</strain>
    </source>
</reference>